<sequence length="159" mass="17402">ASCSFFSFEAWSFAMLPGTGVYRGGLLHRHCIEGNPNFEQLDDFANAEIDEEGNLTLHAWASIVSTAEGPPAPWPTEVLLPMNCRMRLIEAWYGHPSDPSRRMDVTQRVAAFMNGHENVGSPGSGSVACIWAMASPVHTCPTVQAHDCDELSSRVPERS</sequence>
<keyword evidence="4" id="KW-1185">Reference proteome</keyword>
<evidence type="ECO:0000313" key="2">
    <source>
        <dbReference type="EMBL" id="CAL1154573.1"/>
    </source>
</evidence>
<dbReference type="OrthoDB" id="444872at2759"/>
<organism evidence="1">
    <name type="scientific">Cladocopium goreaui</name>
    <dbReference type="NCBI Taxonomy" id="2562237"/>
    <lineage>
        <taxon>Eukaryota</taxon>
        <taxon>Sar</taxon>
        <taxon>Alveolata</taxon>
        <taxon>Dinophyceae</taxon>
        <taxon>Suessiales</taxon>
        <taxon>Symbiodiniaceae</taxon>
        <taxon>Cladocopium</taxon>
    </lineage>
</organism>
<dbReference type="AlphaFoldDB" id="A0A9P1D2E2"/>
<gene>
    <name evidence="1" type="ORF">C1SCF055_LOCUS27263</name>
</gene>
<reference evidence="2" key="2">
    <citation type="submission" date="2024-04" db="EMBL/GenBank/DDBJ databases">
        <authorList>
            <person name="Chen Y."/>
            <person name="Shah S."/>
            <person name="Dougan E. K."/>
            <person name="Thang M."/>
            <person name="Chan C."/>
        </authorList>
    </citation>
    <scope>NUCLEOTIDE SEQUENCE [LARGE SCALE GENOMIC DNA]</scope>
</reference>
<dbReference type="Proteomes" id="UP001152797">
    <property type="component" value="Unassembled WGS sequence"/>
</dbReference>
<evidence type="ECO:0000313" key="3">
    <source>
        <dbReference type="EMBL" id="CAL4788510.1"/>
    </source>
</evidence>
<dbReference type="EMBL" id="CAMXCT020002900">
    <property type="protein sequence ID" value="CAL1154573.1"/>
    <property type="molecule type" value="Genomic_DNA"/>
</dbReference>
<feature type="non-terminal residue" evidence="1">
    <location>
        <position position="1"/>
    </location>
</feature>
<name>A0A9P1D2E2_9DINO</name>
<proteinExistence type="predicted"/>
<dbReference type="EMBL" id="CAMXCT010002900">
    <property type="protein sequence ID" value="CAI4001198.1"/>
    <property type="molecule type" value="Genomic_DNA"/>
</dbReference>
<comment type="caution">
    <text evidence="1">The sequence shown here is derived from an EMBL/GenBank/DDBJ whole genome shotgun (WGS) entry which is preliminary data.</text>
</comment>
<accession>A0A9P1D2E2</accession>
<evidence type="ECO:0000313" key="1">
    <source>
        <dbReference type="EMBL" id="CAI4001198.1"/>
    </source>
</evidence>
<protein>
    <submittedName>
        <fullName evidence="3">Riboflavin biosynthesis protein RibBA</fullName>
    </submittedName>
</protein>
<evidence type="ECO:0000313" key="4">
    <source>
        <dbReference type="Proteomes" id="UP001152797"/>
    </source>
</evidence>
<reference evidence="1" key="1">
    <citation type="submission" date="2022-10" db="EMBL/GenBank/DDBJ databases">
        <authorList>
            <person name="Chen Y."/>
            <person name="Dougan E. K."/>
            <person name="Chan C."/>
            <person name="Rhodes N."/>
            <person name="Thang M."/>
        </authorList>
    </citation>
    <scope>NUCLEOTIDE SEQUENCE</scope>
</reference>
<dbReference type="EMBL" id="CAMXCT030002900">
    <property type="protein sequence ID" value="CAL4788510.1"/>
    <property type="molecule type" value="Genomic_DNA"/>
</dbReference>